<dbReference type="Proteomes" id="UP001519273">
    <property type="component" value="Unassembled WGS sequence"/>
</dbReference>
<proteinExistence type="predicted"/>
<accession>A0ABS4GYI1</accession>
<protein>
    <submittedName>
        <fullName evidence="1">Uncharacterized protein</fullName>
    </submittedName>
</protein>
<gene>
    <name evidence="1" type="ORF">J2Z20_000184</name>
</gene>
<evidence type="ECO:0000313" key="2">
    <source>
        <dbReference type="Proteomes" id="UP001519273"/>
    </source>
</evidence>
<sequence length="64" mass="7666">MSSQEQELRMLLFEAERWEMGEGDHLENQYWEQDLSLYNRLSELCPSRWRYRSLVGGQRGAGRS</sequence>
<reference evidence="1 2" key="1">
    <citation type="submission" date="2021-03" db="EMBL/GenBank/DDBJ databases">
        <title>Genomic Encyclopedia of Type Strains, Phase IV (KMG-IV): sequencing the most valuable type-strain genomes for metagenomic binning, comparative biology and taxonomic classification.</title>
        <authorList>
            <person name="Goeker M."/>
        </authorList>
    </citation>
    <scope>NUCLEOTIDE SEQUENCE [LARGE SCALE GENOMIC DNA]</scope>
    <source>
        <strain evidence="1 2">DSM 23491</strain>
    </source>
</reference>
<comment type="caution">
    <text evidence="1">The sequence shown here is derived from an EMBL/GenBank/DDBJ whole genome shotgun (WGS) entry which is preliminary data.</text>
</comment>
<dbReference type="RefSeq" id="WP_209844468.1">
    <property type="nucleotide sequence ID" value="NZ_CBCRVE010000001.1"/>
</dbReference>
<evidence type="ECO:0000313" key="1">
    <source>
        <dbReference type="EMBL" id="MBP1935323.1"/>
    </source>
</evidence>
<name>A0ABS4GYI1_9BACL</name>
<organism evidence="1 2">
    <name type="scientific">Paenibacillus sediminis</name>
    <dbReference type="NCBI Taxonomy" id="664909"/>
    <lineage>
        <taxon>Bacteria</taxon>
        <taxon>Bacillati</taxon>
        <taxon>Bacillota</taxon>
        <taxon>Bacilli</taxon>
        <taxon>Bacillales</taxon>
        <taxon>Paenibacillaceae</taxon>
        <taxon>Paenibacillus</taxon>
    </lineage>
</organism>
<dbReference type="EMBL" id="JAGGKP010000001">
    <property type="protein sequence ID" value="MBP1935323.1"/>
    <property type="molecule type" value="Genomic_DNA"/>
</dbReference>
<keyword evidence="2" id="KW-1185">Reference proteome</keyword>